<name>A0A375H8U8_9BURK</name>
<dbReference type="EMBL" id="LT984806">
    <property type="protein sequence ID" value="SPD46657.1"/>
    <property type="molecule type" value="Genomic_DNA"/>
</dbReference>
<evidence type="ECO:0000313" key="4">
    <source>
        <dbReference type="Proteomes" id="UP000255168"/>
    </source>
</evidence>
<accession>A0A375H8U8</accession>
<reference evidence="4 5" key="1">
    <citation type="submission" date="2018-01" db="EMBL/GenBank/DDBJ databases">
        <authorList>
            <person name="Clerissi C."/>
        </authorList>
    </citation>
    <scope>NUCLEOTIDE SEQUENCE [LARGE SCALE GENOMIC DNA]</scope>
    <source>
        <strain evidence="2">Cupriavidus taiwanensis STM 6082</strain>
        <strain evidence="3">Cupriavidus taiwanensis STM 6160</strain>
    </source>
</reference>
<protein>
    <submittedName>
        <fullName evidence="3">Uncharacterized protein</fullName>
    </submittedName>
</protein>
<feature type="region of interest" description="Disordered" evidence="1">
    <location>
        <begin position="1"/>
        <end position="23"/>
    </location>
</feature>
<dbReference type="AlphaFoldDB" id="A0A375H8U8"/>
<evidence type="ECO:0000313" key="3">
    <source>
        <dbReference type="EMBL" id="SPD46657.1"/>
    </source>
</evidence>
<keyword evidence="5" id="KW-1185">Reference proteome</keyword>
<evidence type="ECO:0000313" key="2">
    <source>
        <dbReference type="EMBL" id="SOZ34868.1"/>
    </source>
</evidence>
<evidence type="ECO:0000256" key="1">
    <source>
        <dbReference type="SAM" id="MobiDB-lite"/>
    </source>
</evidence>
<dbReference type="EMBL" id="OFTC01000006">
    <property type="protein sequence ID" value="SOZ34868.1"/>
    <property type="molecule type" value="Genomic_DNA"/>
</dbReference>
<sequence>MLVSEGSPEFDQQSFSCLKSKHT</sequence>
<organism evidence="3 4">
    <name type="scientific">Cupriavidus neocaledonicus</name>
    <dbReference type="NCBI Taxonomy" id="1040979"/>
    <lineage>
        <taxon>Bacteria</taxon>
        <taxon>Pseudomonadati</taxon>
        <taxon>Pseudomonadota</taxon>
        <taxon>Betaproteobacteria</taxon>
        <taxon>Burkholderiales</taxon>
        <taxon>Burkholderiaceae</taxon>
        <taxon>Cupriavidus</taxon>
    </lineage>
</organism>
<dbReference type="Proteomes" id="UP000255168">
    <property type="component" value="Chromosome I"/>
</dbReference>
<dbReference type="Proteomes" id="UP000256710">
    <property type="component" value="Unassembled WGS sequence"/>
</dbReference>
<gene>
    <name evidence="2" type="ORF">CBM2605_A140098</name>
    <name evidence="3" type="ORF">CBM2607_11597</name>
</gene>
<evidence type="ECO:0000313" key="5">
    <source>
        <dbReference type="Proteomes" id="UP000256710"/>
    </source>
</evidence>
<proteinExistence type="predicted"/>